<name>A0A147BBK5_IXORI</name>
<protein>
    <submittedName>
        <fullName evidence="1">Uncharacterized protein</fullName>
    </submittedName>
</protein>
<reference evidence="1" key="1">
    <citation type="journal article" date="2018" name="PLoS Negl. Trop. Dis.">
        <title>Sialome diversity of ticks revealed by RNAseq of single tick salivary glands.</title>
        <authorList>
            <person name="Perner J."/>
            <person name="Kropackova S."/>
            <person name="Kopacek P."/>
            <person name="Ribeiro J.M."/>
        </authorList>
    </citation>
    <scope>NUCLEOTIDE SEQUENCE</scope>
    <source>
        <strain evidence="1">Siblings of single egg batch collected in Ceske Budejovice</strain>
        <tissue evidence="1">Salivary glands</tissue>
    </source>
</reference>
<organism evidence="1">
    <name type="scientific">Ixodes ricinus</name>
    <name type="common">Common tick</name>
    <name type="synonym">Acarus ricinus</name>
    <dbReference type="NCBI Taxonomy" id="34613"/>
    <lineage>
        <taxon>Eukaryota</taxon>
        <taxon>Metazoa</taxon>
        <taxon>Ecdysozoa</taxon>
        <taxon>Arthropoda</taxon>
        <taxon>Chelicerata</taxon>
        <taxon>Arachnida</taxon>
        <taxon>Acari</taxon>
        <taxon>Parasitiformes</taxon>
        <taxon>Ixodida</taxon>
        <taxon>Ixodoidea</taxon>
        <taxon>Ixodidae</taxon>
        <taxon>Ixodinae</taxon>
        <taxon>Ixodes</taxon>
    </lineage>
</organism>
<dbReference type="AlphaFoldDB" id="A0A147BBK5"/>
<sequence>MMSLLATFPAGLLAPCPPLALRSTVFLTTAEDSPSNYPSTIEENNIVYFAGRLASKSLKVHSCVGTSQKSVPWTENACFSEGNQVLLYLSVKGTADSDFGNVSVPSASFRLFVEACEEVFETCINNLIPKESVGHTLCVLFRQKIPKSLNVCYESVYDYLFSLDATVRLHWFARKKKR</sequence>
<evidence type="ECO:0000313" key="1">
    <source>
        <dbReference type="EMBL" id="JAR88144.1"/>
    </source>
</evidence>
<dbReference type="EMBL" id="GEGO01007260">
    <property type="protein sequence ID" value="JAR88144.1"/>
    <property type="molecule type" value="Transcribed_RNA"/>
</dbReference>
<proteinExistence type="predicted"/>
<accession>A0A147BBK5</accession>